<reference evidence="4 5" key="1">
    <citation type="submission" date="2020-06" db="EMBL/GenBank/DDBJ databases">
        <title>Photobacterium damselae subsp. damselae comparative genomics.</title>
        <authorList>
            <person name="Osorio C.R."/>
        </authorList>
    </citation>
    <scope>NUCLEOTIDE SEQUENCE [LARGE SCALE GENOMIC DNA]</scope>
    <source>
        <strain evidence="4 5">TW250/03</strain>
    </source>
</reference>
<dbReference type="EMBL" id="JABXOR010001217">
    <property type="protein sequence ID" value="NVP02354.1"/>
    <property type="molecule type" value="Genomic_DNA"/>
</dbReference>
<comment type="caution">
    <text evidence="4">The sequence shown here is derived from an EMBL/GenBank/DDBJ whole genome shotgun (WGS) entry which is preliminary data.</text>
</comment>
<gene>
    <name evidence="4" type="ORF">HWA77_19235</name>
</gene>
<organism evidence="4 5">
    <name type="scientific">Photobacterium damselae subsp. damselae</name>
    <name type="common">Listonella damsela</name>
    <dbReference type="NCBI Taxonomy" id="85581"/>
    <lineage>
        <taxon>Bacteria</taxon>
        <taxon>Pseudomonadati</taxon>
        <taxon>Pseudomonadota</taxon>
        <taxon>Gammaproteobacteria</taxon>
        <taxon>Vibrionales</taxon>
        <taxon>Vibrionaceae</taxon>
        <taxon>Photobacterium</taxon>
    </lineage>
</organism>
<protein>
    <submittedName>
        <fullName evidence="4">TcfC E-set like domain-containing protein</fullName>
    </submittedName>
</protein>
<keyword evidence="1" id="KW-0732">Signal</keyword>
<feature type="domain" description="Pilus assembly protein C-terminal" evidence="2">
    <location>
        <begin position="739"/>
        <end position="828"/>
    </location>
</feature>
<evidence type="ECO:0000259" key="2">
    <source>
        <dbReference type="Pfam" id="PF15976"/>
    </source>
</evidence>
<evidence type="ECO:0000313" key="5">
    <source>
        <dbReference type="Proteomes" id="UP000533429"/>
    </source>
</evidence>
<proteinExistence type="predicted"/>
<evidence type="ECO:0000256" key="1">
    <source>
        <dbReference type="ARBA" id="ARBA00022729"/>
    </source>
</evidence>
<dbReference type="Proteomes" id="UP000533429">
    <property type="component" value="Unassembled WGS sequence"/>
</dbReference>
<evidence type="ECO:0000259" key="3">
    <source>
        <dbReference type="Pfam" id="PF16967"/>
    </source>
</evidence>
<dbReference type="Pfam" id="PF15976">
    <property type="entry name" value="CooC_C"/>
    <property type="match status" value="1"/>
</dbReference>
<sequence length="935" mass="106834">MKTFRRKLSIILCIIVGVTFNTCKAERIDDSYPDEFSDFFKEKNRTINIEYPDGTVKQLDMIVSYDYVKLNEENRNTQKMLFDQLISQNVKKDIAKKIVNKIASKKGLKNTDKCEGFSTKCVVITDSYDIYYDIDRNLLRFFFSGEILNIKTKKKKYVNNENKFPALINSSSFFINSFNNDYSISLNDELIQGLKYGYISSKFNVDSDNSFDLDSLYYGLDFNNYRLNVGYFSTDNSMNSTDFIDSFTVSDVEEISIGSSNNLLLKSTDSTKNIIIYSPSSGLLSIKKDGQYLRQYRVSTGNQVINYSDLPKGIYTINVSIKSGNKVVYDQNYNIYNTKSGQLAKNEYDYRFQLGILKNSDSDRYRNKDHVTDIDELKYWDMYNNKSYIEGKFAYGLTNSLMLGTAAAVSNSENIYQFGISYLFLDSSSLRTTGKVYSGGSFKYDLDLYSPIFNINLSKFELDENDDFAAYTEDYASNTSINISKMFSLGINTTLGLYYNYSDYDDSENNDFTTSITYTADSNNRFDFQARYSQYDSEYTGDQNSYNFELIYTHDFDNGSSITSSYDIDNDHYSESTIEVRTPDLIKNDAISFDVTGREKIKNNDGNYESLTSVDLNGSYYNNYLNSSYYASADSDGSVNQSLSLTSNQVLSKSGLFFTTVKSDSYYQLNINRSEDIKNGSTLGVIDISKNKKNGYELSLDETKNLIRLDSYNEYETNIDTLSASIENSGRHKDNTFTYPGMVKLLKLDLSKIVSFIGAYNDLFEQGISNLTCEGDGCIDVEQVNDNIFKVAVRSGKGFVLKDKKNDYVCLTPQVRNINVLNIGKNYCIPNMDSDDNDNYQLAIRNPKNNKVMNLVYLGIFNIDNKWKYESLSKDQRLNILERKFGNDSNLVYVESKDKDVLEQLNESISSVRLTADLPIDDLSNYVLLLGDSWK</sequence>
<dbReference type="InterPro" id="IPR032636">
    <property type="entry name" value="Pilus_assem_E-set-like_dom"/>
</dbReference>
<feature type="domain" description="Pilus assembly protein E-set like" evidence="3">
    <location>
        <begin position="271"/>
        <end position="337"/>
    </location>
</feature>
<dbReference type="Pfam" id="PF16967">
    <property type="entry name" value="TcfC"/>
    <property type="match status" value="1"/>
</dbReference>
<accession>A0A850QX26</accession>
<dbReference type="InterPro" id="IPR031917">
    <property type="entry name" value="Pilus_assem_C"/>
</dbReference>
<dbReference type="AlphaFoldDB" id="A0A850QX26"/>
<name>A0A850QX26_PHODD</name>
<evidence type="ECO:0000313" key="4">
    <source>
        <dbReference type="EMBL" id="NVP02354.1"/>
    </source>
</evidence>